<reference evidence="3" key="1">
    <citation type="submission" date="2023-01" db="EMBL/GenBank/DDBJ databases">
        <title>Metagenome sequencing of chrysophaentin producing Chrysophaeum taylorii.</title>
        <authorList>
            <person name="Davison J."/>
            <person name="Bewley C."/>
        </authorList>
    </citation>
    <scope>NUCLEOTIDE SEQUENCE</scope>
    <source>
        <strain evidence="3">NIES-1699</strain>
    </source>
</reference>
<dbReference type="GO" id="GO:0004771">
    <property type="term" value="F:sterol ester esterase activity"/>
    <property type="evidence" value="ECO:0007669"/>
    <property type="project" value="TreeGrafter"/>
</dbReference>
<dbReference type="PANTHER" id="PTHR23025">
    <property type="entry name" value="TRIACYLGLYCEROL LIPASE"/>
    <property type="match status" value="1"/>
</dbReference>
<feature type="region of interest" description="Disordered" evidence="1">
    <location>
        <begin position="776"/>
        <end position="796"/>
    </location>
</feature>
<dbReference type="InterPro" id="IPR029058">
    <property type="entry name" value="AB_hydrolase_fold"/>
</dbReference>
<dbReference type="GO" id="GO:0005829">
    <property type="term" value="C:cytosol"/>
    <property type="evidence" value="ECO:0007669"/>
    <property type="project" value="TreeGrafter"/>
</dbReference>
<dbReference type="PANTHER" id="PTHR23025:SF3">
    <property type="entry name" value="HORMONE-SENSITIVE LIPASE"/>
    <property type="match status" value="1"/>
</dbReference>
<keyword evidence="4" id="KW-1185">Reference proteome</keyword>
<dbReference type="AlphaFoldDB" id="A0AAD7UBK1"/>
<name>A0AAD7UBK1_9STRA</name>
<dbReference type="Gene3D" id="3.40.50.1820">
    <property type="entry name" value="alpha/beta hydrolase"/>
    <property type="match status" value="1"/>
</dbReference>
<evidence type="ECO:0000313" key="4">
    <source>
        <dbReference type="Proteomes" id="UP001230188"/>
    </source>
</evidence>
<protein>
    <recommendedName>
        <fullName evidence="2">Alpha/beta hydrolase fold-3 domain-containing protein</fullName>
    </recommendedName>
</protein>
<dbReference type="Pfam" id="PF07859">
    <property type="entry name" value="Abhydrolase_3"/>
    <property type="match status" value="1"/>
</dbReference>
<dbReference type="GO" id="GO:0004806">
    <property type="term" value="F:triacylglycerol lipase activity"/>
    <property type="evidence" value="ECO:0007669"/>
    <property type="project" value="TreeGrafter"/>
</dbReference>
<evidence type="ECO:0000259" key="2">
    <source>
        <dbReference type="Pfam" id="PF07859"/>
    </source>
</evidence>
<dbReference type="Proteomes" id="UP001230188">
    <property type="component" value="Unassembled WGS sequence"/>
</dbReference>
<evidence type="ECO:0000313" key="3">
    <source>
        <dbReference type="EMBL" id="KAJ8601330.1"/>
    </source>
</evidence>
<accession>A0AAD7UBK1</accession>
<proteinExistence type="predicted"/>
<feature type="domain" description="Alpha/beta hydrolase fold-3" evidence="2">
    <location>
        <begin position="484"/>
        <end position="747"/>
    </location>
</feature>
<dbReference type="GO" id="GO:0019433">
    <property type="term" value="P:triglyceride catabolic process"/>
    <property type="evidence" value="ECO:0007669"/>
    <property type="project" value="TreeGrafter"/>
</dbReference>
<gene>
    <name evidence="3" type="ORF">CTAYLR_007239</name>
</gene>
<organism evidence="3 4">
    <name type="scientific">Chrysophaeum taylorii</name>
    <dbReference type="NCBI Taxonomy" id="2483200"/>
    <lineage>
        <taxon>Eukaryota</taxon>
        <taxon>Sar</taxon>
        <taxon>Stramenopiles</taxon>
        <taxon>Ochrophyta</taxon>
        <taxon>Pelagophyceae</taxon>
        <taxon>Pelagomonadales</taxon>
        <taxon>Pelagomonadaceae</taxon>
        <taxon>Chrysophaeum</taxon>
    </lineage>
</organism>
<dbReference type="EMBL" id="JAQMWT010000439">
    <property type="protein sequence ID" value="KAJ8601330.1"/>
    <property type="molecule type" value="Genomic_DNA"/>
</dbReference>
<sequence length="796" mass="85809">MDEAPALVRGQSTFEDRVPDSREWYAEKTPHLSQGLETVRRTVGLLDGCMRSAIRIGPRLYDACGSAEVSGIVLSFISLHRLLYEYLDDLLRRVALAADDVVIASPRPRGRASNGLSSRGRAVCATTGRKPSEGAAVALAAIDEFRETEELLELADCLVDAAGKVDAESRLARALPGPVGGVMMFLEYVSRALAVAETVFDDLEANPAETTIPLWGVAIVAAGLSRRFSSSSRAIVPACVATSLLIARRVVRAASIASRLREVDVALQAAVRLWSVLNVTLDDGLRLTRENQSYCSLLKPLTKRGGLPERSLKAVPAPPDLCFWWRLGVPWQLAVISWSARTWFAACHVAGRVLGSGGPLVPDAATYALAAALVPVYACLADAANRRVAAANAAPTTESLRRAWYPCDAPVAIGLARLLERARGLALQTRVRIGGVRCLVCAAGSAATAWRDLKAKWTRDPHHLEEEEEERGDAAASSSSFDVLIHVHGGAFVASFEAAHWRWFHELATATDRTLVVVPDYDVAPEHVYPVAVNQIHRVYDAIISGDLGLQSTEAYGVTAAAFFDSDPRDAARRKRWKTIAAEMRFDVAHAPLDRRPTVASVTCSSESAGACILASAMTRIAKRTTDQAKDAKLRRLPDALLLAYPPLNLLQCESPSRILHSFDILLPHNTLCCCAKAYGATDDDKNGDLMSYYAPDAVLRHFPSTLLLCGGTDPLLDDAVDFHTRLKRAGVDSHLLVHRRLTHGFLGMLSLGPLAPPHALELARHAVRFLGRAAEAARSSSPSPSSTTPNGAASP</sequence>
<dbReference type="InterPro" id="IPR013094">
    <property type="entry name" value="AB_hydrolase_3"/>
</dbReference>
<evidence type="ECO:0000256" key="1">
    <source>
        <dbReference type="SAM" id="MobiDB-lite"/>
    </source>
</evidence>
<dbReference type="SUPFAM" id="SSF53474">
    <property type="entry name" value="alpha/beta-Hydrolases"/>
    <property type="match status" value="1"/>
</dbReference>
<comment type="caution">
    <text evidence="3">The sequence shown here is derived from an EMBL/GenBank/DDBJ whole genome shotgun (WGS) entry which is preliminary data.</text>
</comment>